<evidence type="ECO:0000313" key="3">
    <source>
        <dbReference type="Proteomes" id="UP000019132"/>
    </source>
</evidence>
<feature type="compositionally biased region" description="Acidic residues" evidence="1">
    <location>
        <begin position="32"/>
        <end position="47"/>
    </location>
</feature>
<accession>K3WZF4</accession>
<sequence length="83" mass="9962">MTEGVPTHWRRKFESILNDKTPARNRKRKQDDEESEYSNGPEDDDEDAVTKPVKRESLHACQKYQLLPEYRLQRRRPPSESKY</sequence>
<dbReference type="AlphaFoldDB" id="K3WZF4"/>
<keyword evidence="3" id="KW-1185">Reference proteome</keyword>
<protein>
    <submittedName>
        <fullName evidence="2">Uncharacterized protein</fullName>
    </submittedName>
</protein>
<proteinExistence type="predicted"/>
<feature type="region of interest" description="Disordered" evidence="1">
    <location>
        <begin position="1"/>
        <end position="57"/>
    </location>
</feature>
<dbReference type="Proteomes" id="UP000019132">
    <property type="component" value="Unassembled WGS sequence"/>
</dbReference>
<reference evidence="2" key="3">
    <citation type="submission" date="2015-02" db="UniProtKB">
        <authorList>
            <consortium name="EnsemblProtists"/>
        </authorList>
    </citation>
    <scope>IDENTIFICATION</scope>
    <source>
        <strain evidence="2">DAOM BR144</strain>
    </source>
</reference>
<organism evidence="2 3">
    <name type="scientific">Globisporangium ultimum (strain ATCC 200006 / CBS 805.95 / DAOM BR144)</name>
    <name type="common">Pythium ultimum</name>
    <dbReference type="NCBI Taxonomy" id="431595"/>
    <lineage>
        <taxon>Eukaryota</taxon>
        <taxon>Sar</taxon>
        <taxon>Stramenopiles</taxon>
        <taxon>Oomycota</taxon>
        <taxon>Peronosporomycetes</taxon>
        <taxon>Pythiales</taxon>
        <taxon>Pythiaceae</taxon>
        <taxon>Globisporangium</taxon>
    </lineage>
</organism>
<reference evidence="3" key="1">
    <citation type="journal article" date="2010" name="Genome Biol.">
        <title>Genome sequence of the necrotrophic plant pathogen Pythium ultimum reveals original pathogenicity mechanisms and effector repertoire.</title>
        <authorList>
            <person name="Levesque C.A."/>
            <person name="Brouwer H."/>
            <person name="Cano L."/>
            <person name="Hamilton J.P."/>
            <person name="Holt C."/>
            <person name="Huitema E."/>
            <person name="Raffaele S."/>
            <person name="Robideau G.P."/>
            <person name="Thines M."/>
            <person name="Win J."/>
            <person name="Zerillo M.M."/>
            <person name="Beakes G.W."/>
            <person name="Boore J.L."/>
            <person name="Busam D."/>
            <person name="Dumas B."/>
            <person name="Ferriera S."/>
            <person name="Fuerstenberg S.I."/>
            <person name="Gachon C.M."/>
            <person name="Gaulin E."/>
            <person name="Govers F."/>
            <person name="Grenville-Briggs L."/>
            <person name="Horner N."/>
            <person name="Hostetler J."/>
            <person name="Jiang R.H."/>
            <person name="Johnson J."/>
            <person name="Krajaejun T."/>
            <person name="Lin H."/>
            <person name="Meijer H.J."/>
            <person name="Moore B."/>
            <person name="Morris P."/>
            <person name="Phuntmart V."/>
            <person name="Puiu D."/>
            <person name="Shetty J."/>
            <person name="Stajich J.E."/>
            <person name="Tripathy S."/>
            <person name="Wawra S."/>
            <person name="van West P."/>
            <person name="Whitty B.R."/>
            <person name="Coutinho P.M."/>
            <person name="Henrissat B."/>
            <person name="Martin F."/>
            <person name="Thomas P.D."/>
            <person name="Tyler B.M."/>
            <person name="De Vries R.P."/>
            <person name="Kamoun S."/>
            <person name="Yandell M."/>
            <person name="Tisserat N."/>
            <person name="Buell C.R."/>
        </authorList>
    </citation>
    <scope>NUCLEOTIDE SEQUENCE</scope>
    <source>
        <strain evidence="3">DAOM:BR144</strain>
    </source>
</reference>
<reference evidence="3" key="2">
    <citation type="submission" date="2010-04" db="EMBL/GenBank/DDBJ databases">
        <authorList>
            <person name="Buell R."/>
            <person name="Hamilton J."/>
            <person name="Hostetler J."/>
        </authorList>
    </citation>
    <scope>NUCLEOTIDE SEQUENCE [LARGE SCALE GENOMIC DNA]</scope>
    <source>
        <strain evidence="3">DAOM:BR144</strain>
    </source>
</reference>
<dbReference type="VEuPathDB" id="FungiDB:PYU1_G010332"/>
<evidence type="ECO:0000256" key="1">
    <source>
        <dbReference type="SAM" id="MobiDB-lite"/>
    </source>
</evidence>
<dbReference type="HOGENOM" id="CLU_2547593_0_0_1"/>
<dbReference type="EnsemblProtists" id="PYU1_T010353">
    <property type="protein sequence ID" value="PYU1_T010353"/>
    <property type="gene ID" value="PYU1_G010332"/>
</dbReference>
<name>K3WZF4_GLOUD</name>
<evidence type="ECO:0000313" key="2">
    <source>
        <dbReference type="EnsemblProtists" id="PYU1_T010353"/>
    </source>
</evidence>
<dbReference type="EMBL" id="GL376602">
    <property type="status" value="NOT_ANNOTATED_CDS"/>
    <property type="molecule type" value="Genomic_DNA"/>
</dbReference>